<accession>A0A1Q8C934</accession>
<dbReference type="AlphaFoldDB" id="A0A1Q8C934"/>
<dbReference type="EMBL" id="MSIE01000071">
    <property type="protein sequence ID" value="OLF10856.1"/>
    <property type="molecule type" value="Genomic_DNA"/>
</dbReference>
<dbReference type="GO" id="GO:0042602">
    <property type="term" value="F:riboflavin reductase (NADPH) activity"/>
    <property type="evidence" value="ECO:0007669"/>
    <property type="project" value="TreeGrafter"/>
</dbReference>
<dbReference type="Gene3D" id="2.30.110.10">
    <property type="entry name" value="Electron Transport, Fmn-binding Protein, Chain A"/>
    <property type="match status" value="1"/>
</dbReference>
<gene>
    <name evidence="3" type="ORF">BU204_30890</name>
</gene>
<dbReference type="Pfam" id="PF01613">
    <property type="entry name" value="Flavin_Reduct"/>
    <property type="match status" value="1"/>
</dbReference>
<dbReference type="SUPFAM" id="SSF50475">
    <property type="entry name" value="FMN-binding split barrel"/>
    <property type="match status" value="1"/>
</dbReference>
<dbReference type="STRING" id="1912961.BU204_30890"/>
<organism evidence="3 4">
    <name type="scientific">Actinophytocola xanthii</name>
    <dbReference type="NCBI Taxonomy" id="1912961"/>
    <lineage>
        <taxon>Bacteria</taxon>
        <taxon>Bacillati</taxon>
        <taxon>Actinomycetota</taxon>
        <taxon>Actinomycetes</taxon>
        <taxon>Pseudonocardiales</taxon>
        <taxon>Pseudonocardiaceae</taxon>
    </lineage>
</organism>
<proteinExistence type="predicted"/>
<comment type="caution">
    <text evidence="3">The sequence shown here is derived from an EMBL/GenBank/DDBJ whole genome shotgun (WGS) entry which is preliminary data.</text>
</comment>
<dbReference type="InterPro" id="IPR050268">
    <property type="entry name" value="NADH-dep_flavin_reductase"/>
</dbReference>
<keyword evidence="4" id="KW-1185">Reference proteome</keyword>
<evidence type="ECO:0000259" key="2">
    <source>
        <dbReference type="SMART" id="SM00903"/>
    </source>
</evidence>
<keyword evidence="1" id="KW-0560">Oxidoreductase</keyword>
<dbReference type="SMART" id="SM00903">
    <property type="entry name" value="Flavin_Reduct"/>
    <property type="match status" value="1"/>
</dbReference>
<evidence type="ECO:0000256" key="1">
    <source>
        <dbReference type="ARBA" id="ARBA00023002"/>
    </source>
</evidence>
<reference evidence="3 4" key="1">
    <citation type="submission" date="2016-12" db="EMBL/GenBank/DDBJ databases">
        <title>The draft genome sequence of Actinophytocola sp. 11-183.</title>
        <authorList>
            <person name="Wang W."/>
            <person name="Yuan L."/>
        </authorList>
    </citation>
    <scope>NUCLEOTIDE SEQUENCE [LARGE SCALE GENOMIC DNA]</scope>
    <source>
        <strain evidence="3 4">11-183</strain>
    </source>
</reference>
<dbReference type="Proteomes" id="UP000185596">
    <property type="component" value="Unassembled WGS sequence"/>
</dbReference>
<evidence type="ECO:0000313" key="3">
    <source>
        <dbReference type="EMBL" id="OLF10856.1"/>
    </source>
</evidence>
<feature type="domain" description="Flavin reductase like" evidence="2">
    <location>
        <begin position="10"/>
        <end position="158"/>
    </location>
</feature>
<dbReference type="PANTHER" id="PTHR30466:SF1">
    <property type="entry name" value="FMN REDUCTASE (NADH) RUTF"/>
    <property type="match status" value="1"/>
</dbReference>
<name>A0A1Q8C934_9PSEU</name>
<dbReference type="GO" id="GO:0010181">
    <property type="term" value="F:FMN binding"/>
    <property type="evidence" value="ECO:0007669"/>
    <property type="project" value="InterPro"/>
</dbReference>
<protein>
    <recommendedName>
        <fullName evidence="2">Flavin reductase like domain-containing protein</fullName>
    </recommendedName>
</protein>
<evidence type="ECO:0000313" key="4">
    <source>
        <dbReference type="Proteomes" id="UP000185596"/>
    </source>
</evidence>
<sequence length="169" mass="18702">MSASEFRTFMQGFPSGVAVLATLDQEGQPTGMTCSALCSLSLDPPMLLVCVGRWGRMRRAVEHTGSFTVNLLDGSGDELARAFASGRERVFDEVAWRPSRHCRLPVPTDHVHRTAECDLHSSITMADHTILIGRVTSVGEHDGTRRAPLLHGFSEFAVWRPGSARQRRW</sequence>
<dbReference type="InterPro" id="IPR012349">
    <property type="entry name" value="Split_barrel_FMN-bd"/>
</dbReference>
<dbReference type="PANTHER" id="PTHR30466">
    <property type="entry name" value="FLAVIN REDUCTASE"/>
    <property type="match status" value="1"/>
</dbReference>
<dbReference type="InterPro" id="IPR002563">
    <property type="entry name" value="Flavin_Rdtase-like_dom"/>
</dbReference>